<dbReference type="EMBL" id="CP144913">
    <property type="protein sequence ID" value="WXB75164.1"/>
    <property type="molecule type" value="Genomic_DNA"/>
</dbReference>
<evidence type="ECO:0000313" key="2">
    <source>
        <dbReference type="Proteomes" id="UP001382727"/>
    </source>
</evidence>
<sequence>MDRTVKAPSDRKRRVGWTRTKNSVGLEWASNRDISDWEISTPDKQKIKTTKDYFVDNSTAASGTYLITGSDPDGGIESFVLTIPEASSASSTIASATAEGSDQWRAVAWAAFIEENKVQAKLLGVPTCTEYLTLGYDSYGGDNRDFVDTIPDLYTTDTRRFRVGSAVASNWRGSAWVNPTIYDNLVSKETGITTAYDENGQLLQTAQANAQNDVTLESGFSEILPPNLGDLGAATRIVKMDSSNPLCNLPNPNPPHAPTPAPAISVDYDYRHTSNGWVSVEASHDKAPMHEVLWAAADDESNPAKPSGCLYRFRNQGFLNLSNTPVNNADVTLDFNPDVSAPSCVTV</sequence>
<dbReference type="RefSeq" id="WP_338747877.1">
    <property type="nucleotide sequence ID" value="NZ_CP144913.1"/>
</dbReference>
<protein>
    <submittedName>
        <fullName evidence="1">Uncharacterized protein</fullName>
    </submittedName>
</protein>
<dbReference type="Proteomes" id="UP001382727">
    <property type="component" value="Chromosome"/>
</dbReference>
<accession>A0ABZ2MDN4</accession>
<reference evidence="1 2" key="1">
    <citation type="submission" date="2024-02" db="EMBL/GenBank/DDBJ databases">
        <title>Janibacter sp. nov., isolated from gut of marine sandworm.</title>
        <authorList>
            <person name="Kim B."/>
            <person name="Jun M.O."/>
            <person name="Shin N.-R."/>
        </authorList>
    </citation>
    <scope>NUCLEOTIDE SEQUENCE [LARGE SCALE GENOMIC DNA]</scope>
    <source>
        <strain evidence="1 2">A1S7</strain>
    </source>
</reference>
<organism evidence="1 2">
    <name type="scientific">Janibacter alittae</name>
    <dbReference type="NCBI Taxonomy" id="3115209"/>
    <lineage>
        <taxon>Bacteria</taxon>
        <taxon>Bacillati</taxon>
        <taxon>Actinomycetota</taxon>
        <taxon>Actinomycetes</taxon>
        <taxon>Micrococcales</taxon>
        <taxon>Intrasporangiaceae</taxon>
        <taxon>Janibacter</taxon>
    </lineage>
</organism>
<name>A0ABZ2MDN4_9MICO</name>
<keyword evidence="2" id="KW-1185">Reference proteome</keyword>
<evidence type="ECO:0000313" key="1">
    <source>
        <dbReference type="EMBL" id="WXB75164.1"/>
    </source>
</evidence>
<gene>
    <name evidence="1" type="ORF">V1351_09300</name>
</gene>
<proteinExistence type="predicted"/>